<sequence>MRITQKKRLTCFYYYGGERKVLANGTFDYVGGVSGAMLIEDDVSNEELLSKISSCLNISLHNKLIFHNTKRDKTKYLSLRDDNGVKMLFYLNEDEVDVFVDEDPIHTSTRGFGTHGDTTSAAVEREAARQELVAPVIAGGEPWVPIEAASTGVAPSSVSEASKPRGASTVSTAATGEGLLALVAMTARYGLGVPSNAAVGPSSVGSEWPLERLMINSPGILVEDILDEIAARESDNGVGVGGGGDTEEIITDKDGVEGVVEMEVDAVEAIEMLGRTREKTGKAPMVVEDVEMPVPIFDRPAGDSGAESTRRVTLLDYDEFVEDEDVFEAELEELGIAAMVFEARAREAEREELLRRSEPIEEGNDVLREFEQEAAGAEIVLRVSAMQEAQKAVRVAFNPATYAPRAHFFVPQLLDPYKLTRKIYDKNSVLRDQTFHLREGCLEVVSLILLYQFQFIKFSATIGERKKKGQGGATKGVQGGRSDAKLAGDLPELLWEIEGPPPEASGLSGRERRSKRAEDTPAASSRSSQRAITSSRSQRAAGPSIEETRGSEEDEEGEEGDGESMDAFSSLAVVPDPSHSGSACPLPTTTTSLQ</sequence>
<keyword evidence="3" id="KW-1185">Reference proteome</keyword>
<evidence type="ECO:0008006" key="4">
    <source>
        <dbReference type="Google" id="ProtNLM"/>
    </source>
</evidence>
<dbReference type="AlphaFoldDB" id="A0AAV6I6A5"/>
<comment type="caution">
    <text evidence="2">The sequence shown here is derived from an EMBL/GenBank/DDBJ whole genome shotgun (WGS) entry which is preliminary data.</text>
</comment>
<evidence type="ECO:0000256" key="1">
    <source>
        <dbReference type="SAM" id="MobiDB-lite"/>
    </source>
</evidence>
<dbReference type="EMBL" id="JACTNZ010000011">
    <property type="protein sequence ID" value="KAG5524101.1"/>
    <property type="molecule type" value="Genomic_DNA"/>
</dbReference>
<name>A0AAV6I6A5_9ERIC</name>
<accession>A0AAV6I6A5</accession>
<feature type="region of interest" description="Disordered" evidence="1">
    <location>
        <begin position="496"/>
        <end position="594"/>
    </location>
</feature>
<feature type="compositionally biased region" description="Acidic residues" evidence="1">
    <location>
        <begin position="552"/>
        <end position="564"/>
    </location>
</feature>
<evidence type="ECO:0000313" key="3">
    <source>
        <dbReference type="Proteomes" id="UP000823749"/>
    </source>
</evidence>
<reference evidence="2" key="1">
    <citation type="submission" date="2020-08" db="EMBL/GenBank/DDBJ databases">
        <title>Plant Genome Project.</title>
        <authorList>
            <person name="Zhang R.-G."/>
        </authorList>
    </citation>
    <scope>NUCLEOTIDE SEQUENCE</scope>
    <source>
        <strain evidence="2">WSP0</strain>
        <tissue evidence="2">Leaf</tissue>
    </source>
</reference>
<protein>
    <recommendedName>
        <fullName evidence="4">PB1 domain-containing protein</fullName>
    </recommendedName>
</protein>
<feature type="compositionally biased region" description="Low complexity" evidence="1">
    <location>
        <begin position="522"/>
        <end position="541"/>
    </location>
</feature>
<organism evidence="2 3">
    <name type="scientific">Rhododendron griersonianum</name>
    <dbReference type="NCBI Taxonomy" id="479676"/>
    <lineage>
        <taxon>Eukaryota</taxon>
        <taxon>Viridiplantae</taxon>
        <taxon>Streptophyta</taxon>
        <taxon>Embryophyta</taxon>
        <taxon>Tracheophyta</taxon>
        <taxon>Spermatophyta</taxon>
        <taxon>Magnoliopsida</taxon>
        <taxon>eudicotyledons</taxon>
        <taxon>Gunneridae</taxon>
        <taxon>Pentapetalae</taxon>
        <taxon>asterids</taxon>
        <taxon>Ericales</taxon>
        <taxon>Ericaceae</taxon>
        <taxon>Ericoideae</taxon>
        <taxon>Rhodoreae</taxon>
        <taxon>Rhododendron</taxon>
    </lineage>
</organism>
<proteinExistence type="predicted"/>
<gene>
    <name evidence="2" type="ORF">RHGRI_030929</name>
</gene>
<evidence type="ECO:0000313" key="2">
    <source>
        <dbReference type="EMBL" id="KAG5524101.1"/>
    </source>
</evidence>
<dbReference type="Proteomes" id="UP000823749">
    <property type="component" value="Chromosome 11"/>
</dbReference>